<keyword evidence="10" id="KW-1185">Reference proteome</keyword>
<keyword evidence="7" id="KW-0472">Membrane</keyword>
<evidence type="ECO:0000256" key="5">
    <source>
        <dbReference type="ARBA" id="ARBA00022741"/>
    </source>
</evidence>
<dbReference type="InterPro" id="IPR003439">
    <property type="entry name" value="ABC_transporter-like_ATP-bd"/>
</dbReference>
<keyword evidence="5" id="KW-0547">Nucleotide-binding</keyword>
<proteinExistence type="inferred from homology"/>
<dbReference type="CDD" id="cd03257">
    <property type="entry name" value="ABC_NikE_OppD_transporters"/>
    <property type="match status" value="2"/>
</dbReference>
<organism evidence="9 10">
    <name type="scientific">Conexibacter stalactiti</name>
    <dbReference type="NCBI Taxonomy" id="1940611"/>
    <lineage>
        <taxon>Bacteria</taxon>
        <taxon>Bacillati</taxon>
        <taxon>Actinomycetota</taxon>
        <taxon>Thermoleophilia</taxon>
        <taxon>Solirubrobacterales</taxon>
        <taxon>Conexibacteraceae</taxon>
        <taxon>Conexibacter</taxon>
    </lineage>
</organism>
<dbReference type="PROSITE" id="PS50893">
    <property type="entry name" value="ABC_TRANSPORTER_2"/>
    <property type="match status" value="2"/>
</dbReference>
<keyword evidence="3" id="KW-0813">Transport</keyword>
<dbReference type="Pfam" id="PF08352">
    <property type="entry name" value="oligo_HPY"/>
    <property type="match status" value="1"/>
</dbReference>
<dbReference type="GO" id="GO:0005524">
    <property type="term" value="F:ATP binding"/>
    <property type="evidence" value="ECO:0007669"/>
    <property type="project" value="UniProtKB-KW"/>
</dbReference>
<keyword evidence="4" id="KW-1003">Cell membrane</keyword>
<name>A0ABU4HNI6_9ACTN</name>
<accession>A0ABU4HNI6</accession>
<dbReference type="Pfam" id="PF00005">
    <property type="entry name" value="ABC_tran"/>
    <property type="match status" value="2"/>
</dbReference>
<protein>
    <submittedName>
        <fullName evidence="9">ABC transporter ATP-binding protein</fullName>
    </submittedName>
</protein>
<feature type="domain" description="ABC transporter" evidence="8">
    <location>
        <begin position="353"/>
        <end position="577"/>
    </location>
</feature>
<dbReference type="SMART" id="SM00382">
    <property type="entry name" value="AAA"/>
    <property type="match status" value="2"/>
</dbReference>
<dbReference type="SUPFAM" id="SSF52540">
    <property type="entry name" value="P-loop containing nucleoside triphosphate hydrolases"/>
    <property type="match status" value="2"/>
</dbReference>
<dbReference type="InterPro" id="IPR017871">
    <property type="entry name" value="ABC_transporter-like_CS"/>
</dbReference>
<feature type="domain" description="ABC transporter" evidence="8">
    <location>
        <begin position="19"/>
        <end position="257"/>
    </location>
</feature>
<dbReference type="InterPro" id="IPR013563">
    <property type="entry name" value="Oligopep_ABC_C"/>
</dbReference>
<evidence type="ECO:0000256" key="2">
    <source>
        <dbReference type="ARBA" id="ARBA00005417"/>
    </source>
</evidence>
<gene>
    <name evidence="9" type="ORF">R7226_10825</name>
</gene>
<reference evidence="10" key="1">
    <citation type="submission" date="2023-07" db="EMBL/GenBank/DDBJ databases">
        <title>Conexibacter stalactiti sp. nov., isolated from stalactites in a lava cave and emended description of the genus Conexibacter.</title>
        <authorList>
            <person name="Lee S.D."/>
        </authorList>
    </citation>
    <scope>NUCLEOTIDE SEQUENCE [LARGE SCALE GENOMIC DNA]</scope>
    <source>
        <strain evidence="10">KCTC 39840</strain>
    </source>
</reference>
<evidence type="ECO:0000256" key="4">
    <source>
        <dbReference type="ARBA" id="ARBA00022475"/>
    </source>
</evidence>
<sequence>MPDDSSTARASDGGRPAALDVAGLRVSFPGGVRALRGVDLRIEPGELVALVGESGSGKSMLGLAALGLLPDDAEVSGSARLLDVDMVSADAETRRRARKAHVGAVFQDPMTSLNPTMRIERQVAEAAGEGGAAVKELLEAVGIPAPDRRMRQYPHELSGGLRQRVMIAMAIAGRPALVVADEPTTALDVTVQAGIARLFTELRDRLGLATLFITHDLALAASIADRTVVLYGGRVAESGPTAQLCRAPSHPYTAALLAARLPLTSDGASLRPIPGDPPDPRRAADGCPFAPRCSFRADACELPEPPLRRSADGLLRNACARAGEIPAVPHPPLAEARERPIGRAPAASGTPALRLTDVTKRFGDVTVLDDVSLTVEAGEAVAVVGESGCGKTTTLRIAVGLEKATSGTVELAPGSRPQLVFQDVGASLTAWLPVKQLLRERLQVERVPRAEHAARIAAALELVGLPREVGEVRPGRLSGGQRQRVALARSIIVPPAFLICDEPTSALDVSLAANVLLLLRKLRAQLGMGLVVVTHDVGVARAVADRVVVMDGGRIVESGPTAQVLDAPVAEQTRALLAAVPTIA</sequence>
<dbReference type="NCBIfam" id="TIGR01727">
    <property type="entry name" value="oligo_HPY"/>
    <property type="match status" value="1"/>
</dbReference>
<evidence type="ECO:0000256" key="1">
    <source>
        <dbReference type="ARBA" id="ARBA00004202"/>
    </source>
</evidence>
<dbReference type="PROSITE" id="PS00211">
    <property type="entry name" value="ABC_TRANSPORTER_1"/>
    <property type="match status" value="1"/>
</dbReference>
<comment type="subcellular location">
    <subcellularLocation>
        <location evidence="1">Cell membrane</location>
        <topology evidence="1">Peripheral membrane protein</topology>
    </subcellularLocation>
</comment>
<evidence type="ECO:0000313" key="9">
    <source>
        <dbReference type="EMBL" id="MDW5594834.1"/>
    </source>
</evidence>
<dbReference type="Gene3D" id="3.40.50.300">
    <property type="entry name" value="P-loop containing nucleotide triphosphate hydrolases"/>
    <property type="match status" value="2"/>
</dbReference>
<evidence type="ECO:0000313" key="10">
    <source>
        <dbReference type="Proteomes" id="UP001284601"/>
    </source>
</evidence>
<comment type="caution">
    <text evidence="9">The sequence shown here is derived from an EMBL/GenBank/DDBJ whole genome shotgun (WGS) entry which is preliminary data.</text>
</comment>
<evidence type="ECO:0000259" key="8">
    <source>
        <dbReference type="PROSITE" id="PS50893"/>
    </source>
</evidence>
<evidence type="ECO:0000256" key="3">
    <source>
        <dbReference type="ARBA" id="ARBA00022448"/>
    </source>
</evidence>
<dbReference type="InterPro" id="IPR050388">
    <property type="entry name" value="ABC_Ni/Peptide_Import"/>
</dbReference>
<evidence type="ECO:0000256" key="6">
    <source>
        <dbReference type="ARBA" id="ARBA00022840"/>
    </source>
</evidence>
<keyword evidence="6 9" id="KW-0067">ATP-binding</keyword>
<dbReference type="Proteomes" id="UP001284601">
    <property type="component" value="Unassembled WGS sequence"/>
</dbReference>
<comment type="similarity">
    <text evidence="2">Belongs to the ABC transporter superfamily.</text>
</comment>
<dbReference type="InterPro" id="IPR027417">
    <property type="entry name" value="P-loop_NTPase"/>
</dbReference>
<dbReference type="RefSeq" id="WP_318597157.1">
    <property type="nucleotide sequence ID" value="NZ_JAWSTH010000023.1"/>
</dbReference>
<dbReference type="PANTHER" id="PTHR43297:SF2">
    <property type="entry name" value="DIPEPTIDE TRANSPORT ATP-BINDING PROTEIN DPPD"/>
    <property type="match status" value="1"/>
</dbReference>
<dbReference type="InterPro" id="IPR003593">
    <property type="entry name" value="AAA+_ATPase"/>
</dbReference>
<evidence type="ECO:0000256" key="7">
    <source>
        <dbReference type="ARBA" id="ARBA00023136"/>
    </source>
</evidence>
<dbReference type="EMBL" id="JAWSTH010000023">
    <property type="protein sequence ID" value="MDW5594834.1"/>
    <property type="molecule type" value="Genomic_DNA"/>
</dbReference>
<dbReference type="PANTHER" id="PTHR43297">
    <property type="entry name" value="OLIGOPEPTIDE TRANSPORT ATP-BINDING PROTEIN APPD"/>
    <property type="match status" value="1"/>
</dbReference>
<reference evidence="9 10" key="2">
    <citation type="submission" date="2023-10" db="EMBL/GenBank/DDBJ databases">
        <authorList>
            <person name="Han X.F."/>
        </authorList>
    </citation>
    <scope>NUCLEOTIDE SEQUENCE [LARGE SCALE GENOMIC DNA]</scope>
    <source>
        <strain evidence="9 10">KCTC 39840</strain>
    </source>
</reference>